<accession>A0A2T0TEI1</accession>
<gene>
    <name evidence="2" type="ORF">CLV58_1033</name>
</gene>
<dbReference type="RefSeq" id="WP_106136470.1">
    <property type="nucleotide sequence ID" value="NZ_PVTE01000003.1"/>
</dbReference>
<dbReference type="Proteomes" id="UP000238375">
    <property type="component" value="Unassembled WGS sequence"/>
</dbReference>
<evidence type="ECO:0000313" key="3">
    <source>
        <dbReference type="Proteomes" id="UP000238375"/>
    </source>
</evidence>
<feature type="domain" description="DUF7691" evidence="1">
    <location>
        <begin position="1"/>
        <end position="199"/>
    </location>
</feature>
<dbReference type="EMBL" id="PVTE01000003">
    <property type="protein sequence ID" value="PRY44034.1"/>
    <property type="molecule type" value="Genomic_DNA"/>
</dbReference>
<protein>
    <recommendedName>
        <fullName evidence="1">DUF7691 domain-containing protein</fullName>
    </recommendedName>
</protein>
<keyword evidence="3" id="KW-1185">Reference proteome</keyword>
<evidence type="ECO:0000259" key="1">
    <source>
        <dbReference type="Pfam" id="PF24740"/>
    </source>
</evidence>
<dbReference type="AlphaFoldDB" id="A0A2T0TEI1"/>
<reference evidence="2 3" key="1">
    <citation type="submission" date="2018-03" db="EMBL/GenBank/DDBJ databases">
        <title>Genomic Encyclopedia of Archaeal and Bacterial Type Strains, Phase II (KMG-II): from individual species to whole genera.</title>
        <authorList>
            <person name="Goeker M."/>
        </authorList>
    </citation>
    <scope>NUCLEOTIDE SEQUENCE [LARGE SCALE GENOMIC DNA]</scope>
    <source>
        <strain evidence="2 3">DSM 28354</strain>
    </source>
</reference>
<proteinExistence type="predicted"/>
<comment type="caution">
    <text evidence="2">The sequence shown here is derived from an EMBL/GenBank/DDBJ whole genome shotgun (WGS) entry which is preliminary data.</text>
</comment>
<evidence type="ECO:0000313" key="2">
    <source>
        <dbReference type="EMBL" id="PRY44034.1"/>
    </source>
</evidence>
<dbReference type="Pfam" id="PF24740">
    <property type="entry name" value="DUF7691"/>
    <property type="match status" value="1"/>
</dbReference>
<organism evidence="2 3">
    <name type="scientific">Spirosoma oryzae</name>
    <dbReference type="NCBI Taxonomy" id="1469603"/>
    <lineage>
        <taxon>Bacteria</taxon>
        <taxon>Pseudomonadati</taxon>
        <taxon>Bacteroidota</taxon>
        <taxon>Cytophagia</taxon>
        <taxon>Cytophagales</taxon>
        <taxon>Cytophagaceae</taxon>
        <taxon>Spirosoma</taxon>
    </lineage>
</organism>
<name>A0A2T0TEI1_9BACT</name>
<dbReference type="InterPro" id="IPR056108">
    <property type="entry name" value="DUF7691"/>
</dbReference>
<sequence length="199" mass="23168">MAYGVTAYTVKWELFEKYVYGVKTTAILKSMNIYANWHVDLAELFKGTKSITPKKAAEEIVAGNITRTDRMSGGMYRYVLEKMFWKGNTLLFCKKVNPWWDACEPGESFLAIGTRLASSAFYPIKFDCVERLFFDFEEIPLPLPSQDNFPVTSFIRFEKLQELKKDFSAVNLPIECHKEFKGWLDTAIQLEHDLVLYYY</sequence>